<dbReference type="EMBL" id="MJMG01000005">
    <property type="protein sequence ID" value="OEY86777.1"/>
    <property type="molecule type" value="Genomic_DNA"/>
</dbReference>
<comment type="caution">
    <text evidence="2">The sequence shown here is derived from an EMBL/GenBank/DDBJ whole genome shotgun (WGS) entry which is preliminary data.</text>
</comment>
<dbReference type="Proteomes" id="UP000175679">
    <property type="component" value="Unassembled WGS sequence"/>
</dbReference>
<dbReference type="Pfam" id="PF05164">
    <property type="entry name" value="ZapA"/>
    <property type="match status" value="1"/>
</dbReference>
<dbReference type="AlphaFoldDB" id="A0A1E7QK46"/>
<dbReference type="InterPro" id="IPR007838">
    <property type="entry name" value="Cell_div_ZapA-like"/>
</dbReference>
<reference evidence="2 3" key="1">
    <citation type="submission" date="2016-09" db="EMBL/GenBank/DDBJ databases">
        <title>Genomic evidence for plant-parasitic nematodes as the earliest Wolbachia hosts.</title>
        <authorList>
            <person name="Brown A.M."/>
            <person name="Wasala S.K."/>
            <person name="Howe D.K."/>
            <person name="Peetz A.B."/>
            <person name="Zasada I.A."/>
            <person name="Denver D.R."/>
        </authorList>
    </citation>
    <scope>NUCLEOTIDE SEQUENCE [LARGE SCALE GENOMIC DNA]</scope>
    <source>
        <strain evidence="3">wPpe</strain>
    </source>
</reference>
<sequence>MQTVEIVVRNNVYKVSCEDAKREHLLYLVSRFDNLVDTILQKTGGKGSDALNFLLAALTLEDQVLELTQQLNTVNKEYTEYKHKKKIECIEVLGKVEKILASLGSQLT</sequence>
<evidence type="ECO:0000313" key="3">
    <source>
        <dbReference type="Proteomes" id="UP000175679"/>
    </source>
</evidence>
<evidence type="ECO:0000256" key="1">
    <source>
        <dbReference type="SAM" id="Coils"/>
    </source>
</evidence>
<dbReference type="InterPro" id="IPR036192">
    <property type="entry name" value="Cell_div_ZapA-like_sf"/>
</dbReference>
<name>A0A1E7QK46_WOLPI</name>
<dbReference type="SUPFAM" id="SSF102829">
    <property type="entry name" value="Cell division protein ZapA-like"/>
    <property type="match status" value="1"/>
</dbReference>
<keyword evidence="1" id="KW-0175">Coiled coil</keyword>
<accession>A0A1E7QK46</accession>
<evidence type="ECO:0000313" key="2">
    <source>
        <dbReference type="EMBL" id="OEY86777.1"/>
    </source>
</evidence>
<feature type="coiled-coil region" evidence="1">
    <location>
        <begin position="57"/>
        <end position="84"/>
    </location>
</feature>
<organism evidence="2 3">
    <name type="scientific">Wolbachia pipientis</name>
    <dbReference type="NCBI Taxonomy" id="955"/>
    <lineage>
        <taxon>Bacteria</taxon>
        <taxon>Pseudomonadati</taxon>
        <taxon>Pseudomonadota</taxon>
        <taxon>Alphaproteobacteria</taxon>
        <taxon>Rickettsiales</taxon>
        <taxon>Anaplasmataceae</taxon>
        <taxon>Wolbachieae</taxon>
        <taxon>Wolbachia</taxon>
    </lineage>
</organism>
<dbReference type="RefSeq" id="WP_070064947.1">
    <property type="nucleotide sequence ID" value="NZ_MJMG01000005.1"/>
</dbReference>
<dbReference type="OrthoDB" id="9797575at2"/>
<gene>
    <name evidence="2" type="ORF">BIY23_01950</name>
</gene>
<evidence type="ECO:0008006" key="4">
    <source>
        <dbReference type="Google" id="ProtNLM"/>
    </source>
</evidence>
<protein>
    <recommendedName>
        <fullName evidence="4">Cell division protein ZapA</fullName>
    </recommendedName>
</protein>
<keyword evidence="3" id="KW-1185">Reference proteome</keyword>
<proteinExistence type="predicted"/>